<dbReference type="GO" id="GO:0003677">
    <property type="term" value="F:DNA binding"/>
    <property type="evidence" value="ECO:0007669"/>
    <property type="project" value="UniProtKB-UniRule"/>
</dbReference>
<dbReference type="RefSeq" id="WP_006978008.1">
    <property type="nucleotide sequence ID" value="NZ_ABVL01000002.1"/>
</dbReference>
<dbReference type="Pfam" id="PF00486">
    <property type="entry name" value="Trans_reg_C"/>
    <property type="match status" value="1"/>
</dbReference>
<dbReference type="GO" id="GO:0006355">
    <property type="term" value="P:regulation of DNA-templated transcription"/>
    <property type="evidence" value="ECO:0007669"/>
    <property type="project" value="InterPro"/>
</dbReference>
<dbReference type="SUPFAM" id="SSF46894">
    <property type="entry name" value="C-terminal effector domain of the bipartite response regulators"/>
    <property type="match status" value="1"/>
</dbReference>
<reference evidence="4 5" key="1">
    <citation type="journal article" date="2011" name="J. Bacteriol.">
        <title>Genome sequence of Chthoniobacter flavus Ellin428, an aerobic heterotrophic soil bacterium.</title>
        <authorList>
            <person name="Kant R."/>
            <person name="van Passel M.W."/>
            <person name="Palva A."/>
            <person name="Lucas S."/>
            <person name="Lapidus A."/>
            <person name="Glavina Del Rio T."/>
            <person name="Dalin E."/>
            <person name="Tice H."/>
            <person name="Bruce D."/>
            <person name="Goodwin L."/>
            <person name="Pitluck S."/>
            <person name="Larimer F.W."/>
            <person name="Land M.L."/>
            <person name="Hauser L."/>
            <person name="Sangwan P."/>
            <person name="de Vos W.M."/>
            <person name="Janssen P.H."/>
            <person name="Smidt H."/>
        </authorList>
    </citation>
    <scope>NUCLEOTIDE SEQUENCE [LARGE SCALE GENOMIC DNA]</scope>
    <source>
        <strain evidence="4 5">Ellin428</strain>
    </source>
</reference>
<evidence type="ECO:0000313" key="4">
    <source>
        <dbReference type="EMBL" id="EDY21436.1"/>
    </source>
</evidence>
<evidence type="ECO:0000256" key="1">
    <source>
        <dbReference type="ARBA" id="ARBA00023125"/>
    </source>
</evidence>
<comment type="caution">
    <text evidence="4">The sequence shown here is derived from an EMBL/GenBank/DDBJ whole genome shotgun (WGS) entry which is preliminary data.</text>
</comment>
<evidence type="ECO:0000256" key="2">
    <source>
        <dbReference type="PROSITE-ProRule" id="PRU01091"/>
    </source>
</evidence>
<dbReference type="Proteomes" id="UP000005824">
    <property type="component" value="Unassembled WGS sequence"/>
</dbReference>
<dbReference type="InterPro" id="IPR016032">
    <property type="entry name" value="Sig_transdc_resp-reg_C-effctor"/>
</dbReference>
<dbReference type="PANTHER" id="PTHR47691:SF3">
    <property type="entry name" value="HTH-TYPE TRANSCRIPTIONAL REGULATOR RV0890C-RELATED"/>
    <property type="match status" value="1"/>
</dbReference>
<proteinExistence type="predicted"/>
<accession>B4CVJ4</accession>
<evidence type="ECO:0000313" key="5">
    <source>
        <dbReference type="Proteomes" id="UP000005824"/>
    </source>
</evidence>
<dbReference type="GO" id="GO:0000160">
    <property type="term" value="P:phosphorelay signal transduction system"/>
    <property type="evidence" value="ECO:0007669"/>
    <property type="project" value="InterPro"/>
</dbReference>
<sequence>MVHRFPSFEIDEPARELRTGNRVLPLQPRVFDLLVYLVKNRDRVVSKDELLDTLWADVTVADGSLQRAISLARTALAEADAADMIRTYARKGYRFCDEHADCGEAETETEHPAARTALERAHDACRRFDWASAVAAFEEMDEIASLSADDLHFWAQAAQHAGQSRNAIPPLERAVAAYTKIGDKVRAAWVAIHLGQLRLEWREPILANGWYQRAARLLENEPPCREQGYLALLGCRMVLYQNNVEQALKLAESAREVGERFEDSDLESLGLVYIGMARLFLGRIHDGLAAIDEAGASVAANDLSPWAGGLIYCGAIYSCITRADWQRAGHWTVQFTRWSRDKGITAYPGLCQIHRAELLSARGELRQAEKEIRATCEMLAQDAPWAEGEGWRVLGQILLAKGEFEEARKALAHATELGWDSQFDHALLRMVEGDAHGAASLLSRTLAENAWSVRSRRGRTLAQYCIAAATSGRLDEARNAIAELERDPDLASTAALQAYATQARGELALAEGNRAEGLTLLRAALRAWTEVEVPIAAAHTRMRLAMLLAAEGDRDAAALELNAAHAIFRRCGAEGWIVLCGKLQAHLGLASAAQTVSS</sequence>
<keyword evidence="1 2" id="KW-0238">DNA-binding</keyword>
<dbReference type="PROSITE" id="PS51755">
    <property type="entry name" value="OMPR_PHOB"/>
    <property type="match status" value="1"/>
</dbReference>
<dbReference type="CDD" id="cd00383">
    <property type="entry name" value="trans_reg_C"/>
    <property type="match status" value="1"/>
</dbReference>
<keyword evidence="5" id="KW-1185">Reference proteome</keyword>
<name>B4CVJ4_9BACT</name>
<dbReference type="AlphaFoldDB" id="B4CVJ4"/>
<feature type="DNA-binding region" description="OmpR/PhoB-type" evidence="2">
    <location>
        <begin position="1"/>
        <end position="97"/>
    </location>
</feature>
<organism evidence="4 5">
    <name type="scientific">Chthoniobacter flavus Ellin428</name>
    <dbReference type="NCBI Taxonomy" id="497964"/>
    <lineage>
        <taxon>Bacteria</taxon>
        <taxon>Pseudomonadati</taxon>
        <taxon>Verrucomicrobiota</taxon>
        <taxon>Spartobacteria</taxon>
        <taxon>Chthoniobacterales</taxon>
        <taxon>Chthoniobacteraceae</taxon>
        <taxon>Chthoniobacter</taxon>
    </lineage>
</organism>
<feature type="domain" description="OmpR/PhoB-type" evidence="3">
    <location>
        <begin position="1"/>
        <end position="97"/>
    </location>
</feature>
<dbReference type="PANTHER" id="PTHR47691">
    <property type="entry name" value="REGULATOR-RELATED"/>
    <property type="match status" value="1"/>
</dbReference>
<evidence type="ECO:0000259" key="3">
    <source>
        <dbReference type="PROSITE" id="PS51755"/>
    </source>
</evidence>
<dbReference type="EMBL" id="ABVL01000002">
    <property type="protein sequence ID" value="EDY21436.1"/>
    <property type="molecule type" value="Genomic_DNA"/>
</dbReference>
<dbReference type="SMART" id="SM00862">
    <property type="entry name" value="Trans_reg_C"/>
    <property type="match status" value="1"/>
</dbReference>
<dbReference type="InterPro" id="IPR001867">
    <property type="entry name" value="OmpR/PhoB-type_DNA-bd"/>
</dbReference>
<dbReference type="SUPFAM" id="SSF48452">
    <property type="entry name" value="TPR-like"/>
    <property type="match status" value="2"/>
</dbReference>
<gene>
    <name evidence="4" type="ORF">CfE428DRAFT_0681</name>
</gene>
<dbReference type="eggNOG" id="COG2909">
    <property type="taxonomic scope" value="Bacteria"/>
</dbReference>
<dbReference type="Gene3D" id="1.10.10.10">
    <property type="entry name" value="Winged helix-like DNA-binding domain superfamily/Winged helix DNA-binding domain"/>
    <property type="match status" value="1"/>
</dbReference>
<dbReference type="InterPro" id="IPR011990">
    <property type="entry name" value="TPR-like_helical_dom_sf"/>
</dbReference>
<dbReference type="InParanoid" id="B4CVJ4"/>
<dbReference type="STRING" id="497964.CfE428DRAFT_0681"/>
<dbReference type="Gene3D" id="1.25.40.10">
    <property type="entry name" value="Tetratricopeptide repeat domain"/>
    <property type="match status" value="2"/>
</dbReference>
<protein>
    <submittedName>
        <fullName evidence="4">Transcriptional regulator, CadC</fullName>
    </submittedName>
</protein>
<dbReference type="InterPro" id="IPR036388">
    <property type="entry name" value="WH-like_DNA-bd_sf"/>
</dbReference>
<dbReference type="eggNOG" id="COG3710">
    <property type="taxonomic scope" value="Bacteria"/>
</dbReference>